<organism evidence="1 2">
    <name type="scientific">Marasmius tenuissimus</name>
    <dbReference type="NCBI Taxonomy" id="585030"/>
    <lineage>
        <taxon>Eukaryota</taxon>
        <taxon>Fungi</taxon>
        <taxon>Dikarya</taxon>
        <taxon>Basidiomycota</taxon>
        <taxon>Agaricomycotina</taxon>
        <taxon>Agaricomycetes</taxon>
        <taxon>Agaricomycetidae</taxon>
        <taxon>Agaricales</taxon>
        <taxon>Marasmiineae</taxon>
        <taxon>Marasmiaceae</taxon>
        <taxon>Marasmius</taxon>
    </lineage>
</organism>
<dbReference type="Proteomes" id="UP001437256">
    <property type="component" value="Unassembled WGS sequence"/>
</dbReference>
<evidence type="ECO:0008006" key="3">
    <source>
        <dbReference type="Google" id="ProtNLM"/>
    </source>
</evidence>
<protein>
    <recommendedName>
        <fullName evidence="3">F-box domain-containing protein</fullName>
    </recommendedName>
</protein>
<dbReference type="EMBL" id="JBBXMP010000101">
    <property type="protein sequence ID" value="KAL0062616.1"/>
    <property type="molecule type" value="Genomic_DNA"/>
</dbReference>
<comment type="caution">
    <text evidence="1">The sequence shown here is derived from an EMBL/GenBank/DDBJ whole genome shotgun (WGS) entry which is preliminary data.</text>
</comment>
<keyword evidence="2" id="KW-1185">Reference proteome</keyword>
<accession>A0ABR2ZLQ2</accession>
<evidence type="ECO:0000313" key="1">
    <source>
        <dbReference type="EMBL" id="KAL0062616.1"/>
    </source>
</evidence>
<dbReference type="Gene3D" id="1.20.1280.50">
    <property type="match status" value="1"/>
</dbReference>
<gene>
    <name evidence="1" type="ORF">AAF712_010550</name>
</gene>
<reference evidence="1 2" key="1">
    <citation type="submission" date="2024-05" db="EMBL/GenBank/DDBJ databases">
        <title>A draft genome resource for the thread blight pathogen Marasmius tenuissimus strain MS-2.</title>
        <authorList>
            <person name="Yulfo-Soto G.E."/>
            <person name="Baruah I.K."/>
            <person name="Amoako-Attah I."/>
            <person name="Bukari Y."/>
            <person name="Meinhardt L.W."/>
            <person name="Bailey B.A."/>
            <person name="Cohen S.P."/>
        </authorList>
    </citation>
    <scope>NUCLEOTIDE SEQUENCE [LARGE SCALE GENOMIC DNA]</scope>
    <source>
        <strain evidence="1 2">MS-2</strain>
    </source>
</reference>
<sequence length="643" mass="73599">MTILENNSPIPTTPFSHILDTNHAPNTQEAKEIRALLQDPEAEMERIRQAIEKLSARGVQLQEFTTKHRALLSPIRNVPPDILGEIFYYCLPSSLHHFPLRSLREAPLILTTVCRAWRDAALHTPRLWNMIHIQFPTLLAGQGDEAYRALVRRRLDGMKGWLSHSGTLPISFSLYISLDIEDDDELSQGQIDHATMKAQTFKEVMEFLLEYFPRWESVDFQIPAPLLRVLEASELVKKANSSQLRRLMLSRTCTARKNLDDSISWVDLNMIPSFLTLPSIRRISFHNERINLDELPERWNNLTHLTISARRYSIFTTPLNAVRAMSRCAHSLQYVMLDLLVERTGPLHLPVPIPGIMLALPNQAPEERWPDEKLELLKLETLVVRFDVEGRSNTSEIHQGTQKFFESMITPALKKLSIKLHNNFRGSMDRTKLPFLLLLERSSCKLSSLELCWPAADVHVISCLRDFGGSLRHLAITGDHYYRLRSNVHFASAAPPDRLITKKFLELLSPGTSRREADEEEDGDNLAVDTDTLCPKLEYLQFLIVDDESVPDFLTLAQSRQSVTDIIPTKLKYFQINFRRAIKNPKLVCARLKELRETGMRVRWRSVRGMGKVGKDHPADGVSSVSDDLRDPYVWDGQFSAAY</sequence>
<evidence type="ECO:0000313" key="2">
    <source>
        <dbReference type="Proteomes" id="UP001437256"/>
    </source>
</evidence>
<name>A0ABR2ZLQ2_9AGAR</name>
<proteinExistence type="predicted"/>